<sequence length="199" mass="22111">MPHLSYTCHGDEHCLDKYAGTVSTLKPSTLLPQENFVPLTIEEQGLLDIACHACLSFSVINSPLVCESSAVSHRHPMKLIVTEDSIVRVLNDDYGLFDCTCGRSVCSAPRSLSRCLLSAWAIWLEKLRRWEALMNLPDYRSPSPDLPELSELFSCITPRKRAVDKLEEDSGSSVQPPPAKRVRVDVKEVEAKAEASAEE</sequence>
<reference evidence="2 3" key="1">
    <citation type="submission" date="2024-02" db="EMBL/GenBank/DDBJ databases">
        <title>A draft genome for the cacao thread blight pathogen Marasmius crinis-equi.</title>
        <authorList>
            <person name="Cohen S.P."/>
            <person name="Baruah I.K."/>
            <person name="Amoako-Attah I."/>
            <person name="Bukari Y."/>
            <person name="Meinhardt L.W."/>
            <person name="Bailey B.A."/>
        </authorList>
    </citation>
    <scope>NUCLEOTIDE SEQUENCE [LARGE SCALE GENOMIC DNA]</scope>
    <source>
        <strain evidence="2 3">GH-76</strain>
    </source>
</reference>
<keyword evidence="3" id="KW-1185">Reference proteome</keyword>
<comment type="caution">
    <text evidence="2">The sequence shown here is derived from an EMBL/GenBank/DDBJ whole genome shotgun (WGS) entry which is preliminary data.</text>
</comment>
<evidence type="ECO:0000256" key="1">
    <source>
        <dbReference type="SAM" id="MobiDB-lite"/>
    </source>
</evidence>
<protein>
    <submittedName>
        <fullName evidence="2">Uncharacterized protein</fullName>
    </submittedName>
</protein>
<dbReference type="EMBL" id="JBAHYK010001533">
    <property type="protein sequence ID" value="KAL0567651.1"/>
    <property type="molecule type" value="Genomic_DNA"/>
</dbReference>
<dbReference type="Proteomes" id="UP001465976">
    <property type="component" value="Unassembled WGS sequence"/>
</dbReference>
<accession>A0ABR3EXM0</accession>
<feature type="region of interest" description="Disordered" evidence="1">
    <location>
        <begin position="164"/>
        <end position="186"/>
    </location>
</feature>
<evidence type="ECO:0000313" key="3">
    <source>
        <dbReference type="Proteomes" id="UP001465976"/>
    </source>
</evidence>
<evidence type="ECO:0000313" key="2">
    <source>
        <dbReference type="EMBL" id="KAL0567651.1"/>
    </source>
</evidence>
<gene>
    <name evidence="2" type="ORF">V5O48_014342</name>
</gene>
<proteinExistence type="predicted"/>
<name>A0ABR3EXM0_9AGAR</name>
<organism evidence="2 3">
    <name type="scientific">Marasmius crinis-equi</name>
    <dbReference type="NCBI Taxonomy" id="585013"/>
    <lineage>
        <taxon>Eukaryota</taxon>
        <taxon>Fungi</taxon>
        <taxon>Dikarya</taxon>
        <taxon>Basidiomycota</taxon>
        <taxon>Agaricomycotina</taxon>
        <taxon>Agaricomycetes</taxon>
        <taxon>Agaricomycetidae</taxon>
        <taxon>Agaricales</taxon>
        <taxon>Marasmiineae</taxon>
        <taxon>Marasmiaceae</taxon>
        <taxon>Marasmius</taxon>
    </lineage>
</organism>